<dbReference type="PROSITE" id="PS52004">
    <property type="entry name" value="KS3_2"/>
    <property type="match status" value="1"/>
</dbReference>
<evidence type="ECO:0000256" key="3">
    <source>
        <dbReference type="ARBA" id="ARBA00023268"/>
    </source>
</evidence>
<dbReference type="EMBL" id="JBHLUH010000095">
    <property type="protein sequence ID" value="MFC0533988.1"/>
    <property type="molecule type" value="Genomic_DNA"/>
</dbReference>
<protein>
    <submittedName>
        <fullName evidence="5">Beta-ketoacyl synthase N-terminal-like domain-containing protein</fullName>
    </submittedName>
</protein>
<keyword evidence="3" id="KW-0511">Multifunctional enzyme</keyword>
<dbReference type="InterPro" id="IPR036299">
    <property type="entry name" value="Polyketide_synth_docking_sf"/>
</dbReference>
<feature type="domain" description="Ketosynthase family 3 (KS3)" evidence="4">
    <location>
        <begin position="33"/>
        <end position="127"/>
    </location>
</feature>
<dbReference type="SUPFAM" id="SSF101173">
    <property type="entry name" value="Docking domain B of the erythromycin polyketide synthase (DEBS)"/>
    <property type="match status" value="1"/>
</dbReference>
<dbReference type="PANTHER" id="PTHR43775:SF51">
    <property type="entry name" value="INACTIVE PHENOLPHTHIOCEROL SYNTHESIS POLYKETIDE SYNTHASE TYPE I PKS1-RELATED"/>
    <property type="match status" value="1"/>
</dbReference>
<comment type="cofactor">
    <cofactor evidence="1">
        <name>pantetheine 4'-phosphate</name>
        <dbReference type="ChEBI" id="CHEBI:47942"/>
    </cofactor>
</comment>
<dbReference type="InterPro" id="IPR014030">
    <property type="entry name" value="Ketoacyl_synth_N"/>
</dbReference>
<gene>
    <name evidence="5" type="ORF">ACFFIA_40955</name>
</gene>
<dbReference type="Pfam" id="PF00109">
    <property type="entry name" value="ketoacyl-synt"/>
    <property type="match status" value="1"/>
</dbReference>
<dbReference type="InterPro" id="IPR050091">
    <property type="entry name" value="PKS_NRPS_Biosynth_Enz"/>
</dbReference>
<feature type="non-terminal residue" evidence="5">
    <location>
        <position position="127"/>
    </location>
</feature>
<evidence type="ECO:0000313" key="6">
    <source>
        <dbReference type="Proteomes" id="UP001589867"/>
    </source>
</evidence>
<sequence length="127" mass="14251">MSNEEKLLSYLKRATTDLRVARRQLTEVELRAREPIAIVGMACRYPGGVRSPEDLWRLVLSGGDGIGGFPADRGWNLDRIYDPDGVRPDTSYVCEAGFLDSAADFDADFFRISPREALSMDPQQRLL</sequence>
<dbReference type="InterPro" id="IPR016039">
    <property type="entry name" value="Thiolase-like"/>
</dbReference>
<dbReference type="RefSeq" id="WP_377262284.1">
    <property type="nucleotide sequence ID" value="NZ_JBHLUH010000095.1"/>
</dbReference>
<dbReference type="InterPro" id="IPR015083">
    <property type="entry name" value="NorB/c/GfsB-D-like_docking"/>
</dbReference>
<keyword evidence="2" id="KW-0808">Transferase</keyword>
<name>A0ABV6MHY7_9ACTN</name>
<accession>A0ABV6MHY7</accession>
<proteinExistence type="predicted"/>
<evidence type="ECO:0000256" key="1">
    <source>
        <dbReference type="ARBA" id="ARBA00001957"/>
    </source>
</evidence>
<dbReference type="SUPFAM" id="SSF53901">
    <property type="entry name" value="Thiolase-like"/>
    <property type="match status" value="1"/>
</dbReference>
<evidence type="ECO:0000259" key="4">
    <source>
        <dbReference type="PROSITE" id="PS52004"/>
    </source>
</evidence>
<organism evidence="5 6">
    <name type="scientific">Phytohabitans kaempferiae</name>
    <dbReference type="NCBI Taxonomy" id="1620943"/>
    <lineage>
        <taxon>Bacteria</taxon>
        <taxon>Bacillati</taxon>
        <taxon>Actinomycetota</taxon>
        <taxon>Actinomycetes</taxon>
        <taxon>Micromonosporales</taxon>
        <taxon>Micromonosporaceae</taxon>
    </lineage>
</organism>
<keyword evidence="6" id="KW-1185">Reference proteome</keyword>
<comment type="caution">
    <text evidence="5">The sequence shown here is derived from an EMBL/GenBank/DDBJ whole genome shotgun (WGS) entry which is preliminary data.</text>
</comment>
<dbReference type="Gene3D" id="3.40.47.10">
    <property type="match status" value="1"/>
</dbReference>
<evidence type="ECO:0000313" key="5">
    <source>
        <dbReference type="EMBL" id="MFC0533988.1"/>
    </source>
</evidence>
<dbReference type="Pfam" id="PF08990">
    <property type="entry name" value="Docking"/>
    <property type="match status" value="1"/>
</dbReference>
<dbReference type="PANTHER" id="PTHR43775">
    <property type="entry name" value="FATTY ACID SYNTHASE"/>
    <property type="match status" value="1"/>
</dbReference>
<dbReference type="InterPro" id="IPR020841">
    <property type="entry name" value="PKS_Beta-ketoAc_synthase_dom"/>
</dbReference>
<evidence type="ECO:0000256" key="2">
    <source>
        <dbReference type="ARBA" id="ARBA00022679"/>
    </source>
</evidence>
<reference evidence="5 6" key="1">
    <citation type="submission" date="2024-09" db="EMBL/GenBank/DDBJ databases">
        <authorList>
            <person name="Sun Q."/>
            <person name="Mori K."/>
        </authorList>
    </citation>
    <scope>NUCLEOTIDE SEQUENCE [LARGE SCALE GENOMIC DNA]</scope>
    <source>
        <strain evidence="5 6">TBRC 3947</strain>
    </source>
</reference>
<dbReference type="Proteomes" id="UP001589867">
    <property type="component" value="Unassembled WGS sequence"/>
</dbReference>